<dbReference type="EMBL" id="CP010029">
    <property type="protein sequence ID" value="ANI31851.1"/>
    <property type="molecule type" value="Genomic_DNA"/>
</dbReference>
<evidence type="ECO:0000313" key="1">
    <source>
        <dbReference type="EMBL" id="ANI31851.1"/>
    </source>
</evidence>
<organism evidence="1 2">
    <name type="scientific">Yersinia entomophaga</name>
    <dbReference type="NCBI Taxonomy" id="935293"/>
    <lineage>
        <taxon>Bacteria</taxon>
        <taxon>Pseudomonadati</taxon>
        <taxon>Pseudomonadota</taxon>
        <taxon>Gammaproteobacteria</taxon>
        <taxon>Enterobacterales</taxon>
        <taxon>Yersiniaceae</taxon>
        <taxon>Yersinia</taxon>
    </lineage>
</organism>
<name>A0ABN4Q2M3_YERET</name>
<sequence length="220" mass="24302">MAEASVTGYRLGRLQFSEANTKLHDQYQSLLKVSMSLHMGNAKLYAIVERKKEQNSITNIILKQVGFVSGWLKIIGGGGICYTSLGAACSYLGSPLLLHGSENVWENGYYLLYREDPSLVPLRNVYRQSARILGGDDKDGDIAFSIGDLSLSAGSLFRSVLKKDAWKLFHHIREDYIIGWRDMGAAGLISEVTGDSTVGLSLYQLINGSSTNWEDLSEKK</sequence>
<keyword evidence="2" id="KW-1185">Reference proteome</keyword>
<reference evidence="2" key="1">
    <citation type="journal article" date="2016" name="Toxins">
        <title>The Draft Genome Sequence of the Yersinia entomophaga Entomopathogenic Type Strain MH96T.</title>
        <authorList>
            <person name="Hurst M.R."/>
            <person name="Beattie A."/>
            <person name="Altermann E."/>
            <person name="Moraga R.M."/>
            <person name="Harper L.A."/>
            <person name="Calder J."/>
            <person name="Laugraud A."/>
        </authorList>
    </citation>
    <scope>NUCLEOTIDE SEQUENCE [LARGE SCALE GENOMIC DNA]</scope>
    <source>
        <strain evidence="2">MH96</strain>
    </source>
</reference>
<evidence type="ECO:0000313" key="2">
    <source>
        <dbReference type="Proteomes" id="UP000266744"/>
    </source>
</evidence>
<dbReference type="Pfam" id="PF13988">
    <property type="entry name" value="DUF4225"/>
    <property type="match status" value="1"/>
</dbReference>
<proteinExistence type="predicted"/>
<dbReference type="Proteomes" id="UP000266744">
    <property type="component" value="Chromosome"/>
</dbReference>
<accession>A0ABN4Q2M3</accession>
<gene>
    <name evidence="1" type="ORF">PL78_18750</name>
</gene>
<dbReference type="InterPro" id="IPR025320">
    <property type="entry name" value="DUF4225"/>
</dbReference>
<evidence type="ECO:0008006" key="3">
    <source>
        <dbReference type="Google" id="ProtNLM"/>
    </source>
</evidence>
<dbReference type="RefSeq" id="WP_064518004.1">
    <property type="nucleotide sequence ID" value="NZ_CP010029.1"/>
</dbReference>
<protein>
    <recommendedName>
        <fullName evidence="3">DUF4225 domain-containing protein</fullName>
    </recommendedName>
</protein>